<reference evidence="1" key="1">
    <citation type="submission" date="2021-01" db="EMBL/GenBank/DDBJ databases">
        <title>Metabolic potential, ecology and presence of endohyphal bacteria is reflected in genomic diversity of Mucoromycotina.</title>
        <authorList>
            <person name="Muszewska A."/>
            <person name="Okrasinska A."/>
            <person name="Steczkiewicz K."/>
            <person name="Drgas O."/>
            <person name="Orlowska M."/>
            <person name="Perlinska-Lenart U."/>
            <person name="Aleksandrzak-Piekarczyk T."/>
            <person name="Szatraj K."/>
            <person name="Zielenkiewicz U."/>
            <person name="Pilsyk S."/>
            <person name="Malc E."/>
            <person name="Mieczkowski P."/>
            <person name="Kruszewska J.S."/>
            <person name="Biernat P."/>
            <person name="Pawlowska J."/>
        </authorList>
    </citation>
    <scope>NUCLEOTIDE SEQUENCE</scope>
    <source>
        <strain evidence="1">WA0000018081</strain>
    </source>
</reference>
<organism evidence="1 2">
    <name type="scientific">Thamnidium elegans</name>
    <dbReference type="NCBI Taxonomy" id="101142"/>
    <lineage>
        <taxon>Eukaryota</taxon>
        <taxon>Fungi</taxon>
        <taxon>Fungi incertae sedis</taxon>
        <taxon>Mucoromycota</taxon>
        <taxon>Mucoromycotina</taxon>
        <taxon>Mucoromycetes</taxon>
        <taxon>Mucorales</taxon>
        <taxon>Mucorineae</taxon>
        <taxon>Mucoraceae</taxon>
        <taxon>Thamnidium</taxon>
    </lineage>
</organism>
<protein>
    <submittedName>
        <fullName evidence="1">Uncharacterized protein</fullName>
    </submittedName>
</protein>
<dbReference type="EMBL" id="JAEPRE010000018">
    <property type="protein sequence ID" value="KAG2236422.1"/>
    <property type="molecule type" value="Genomic_DNA"/>
</dbReference>
<keyword evidence="2" id="KW-1185">Reference proteome</keyword>
<name>A0A8H7VYU0_9FUNG</name>
<dbReference type="Proteomes" id="UP000613177">
    <property type="component" value="Unassembled WGS sequence"/>
</dbReference>
<sequence>MVEGRTPDELRAMGNMVEVQIPNIDDDFDLHLLLIDGQIHGCGYYRRRDSQTRNYMGTLLPSIITNRFRSEILGLPLPVLPEKPRVSSIPPDVRSYRASALYDKDDVFFRSDRCRLTTSMYPLRSTTEFRSVSPPYNPRISDYY</sequence>
<evidence type="ECO:0000313" key="1">
    <source>
        <dbReference type="EMBL" id="KAG2236422.1"/>
    </source>
</evidence>
<dbReference type="AlphaFoldDB" id="A0A8H7VYU0"/>
<proteinExistence type="predicted"/>
<evidence type="ECO:0000313" key="2">
    <source>
        <dbReference type="Proteomes" id="UP000613177"/>
    </source>
</evidence>
<gene>
    <name evidence="1" type="ORF">INT48_008404</name>
</gene>
<accession>A0A8H7VYU0</accession>
<comment type="caution">
    <text evidence="1">The sequence shown here is derived from an EMBL/GenBank/DDBJ whole genome shotgun (WGS) entry which is preliminary data.</text>
</comment>